<feature type="region of interest" description="Disordered" evidence="1">
    <location>
        <begin position="215"/>
        <end position="238"/>
    </location>
</feature>
<comment type="caution">
    <text evidence="3">The sequence shown here is derived from an EMBL/GenBank/DDBJ whole genome shotgun (WGS) entry which is preliminary data.</text>
</comment>
<organism evidence="3 4">
    <name type="scientific">Lolium multiflorum</name>
    <name type="common">Italian ryegrass</name>
    <name type="synonym">Lolium perenne subsp. multiflorum</name>
    <dbReference type="NCBI Taxonomy" id="4521"/>
    <lineage>
        <taxon>Eukaryota</taxon>
        <taxon>Viridiplantae</taxon>
        <taxon>Streptophyta</taxon>
        <taxon>Embryophyta</taxon>
        <taxon>Tracheophyta</taxon>
        <taxon>Spermatophyta</taxon>
        <taxon>Magnoliopsida</taxon>
        <taxon>Liliopsida</taxon>
        <taxon>Poales</taxon>
        <taxon>Poaceae</taxon>
        <taxon>BOP clade</taxon>
        <taxon>Pooideae</taxon>
        <taxon>Poodae</taxon>
        <taxon>Poeae</taxon>
        <taxon>Poeae Chloroplast Group 2 (Poeae type)</taxon>
        <taxon>Loliodinae</taxon>
        <taxon>Loliinae</taxon>
        <taxon>Lolium</taxon>
    </lineage>
</organism>
<dbReference type="EMBL" id="JAUUTY010000007">
    <property type="protein sequence ID" value="KAK1604110.1"/>
    <property type="molecule type" value="Genomic_DNA"/>
</dbReference>
<evidence type="ECO:0000313" key="3">
    <source>
        <dbReference type="EMBL" id="KAK1604110.1"/>
    </source>
</evidence>
<accession>A0AAD8QJR1</accession>
<evidence type="ECO:0000259" key="2">
    <source>
        <dbReference type="Pfam" id="PF13963"/>
    </source>
</evidence>
<reference evidence="3" key="1">
    <citation type="submission" date="2023-07" db="EMBL/GenBank/DDBJ databases">
        <title>A chromosome-level genome assembly of Lolium multiflorum.</title>
        <authorList>
            <person name="Chen Y."/>
            <person name="Copetti D."/>
            <person name="Kolliker R."/>
            <person name="Studer B."/>
        </authorList>
    </citation>
    <scope>NUCLEOTIDE SEQUENCE</scope>
    <source>
        <strain evidence="3">02402/16</strain>
        <tissue evidence="3">Leaf</tissue>
    </source>
</reference>
<evidence type="ECO:0000313" key="4">
    <source>
        <dbReference type="Proteomes" id="UP001231189"/>
    </source>
</evidence>
<proteinExistence type="predicted"/>
<sequence>MVVLSGEFIVQEGEVQKGEGALLGIEDGVDGASREVTVLPSTRRCDVEILLSRKAKVMPSSKKTKLLPGGEGALPVVEGALSVVEGARPGRRWCYRMASGAVAMQEAGINHPWMYDNRCDPAFREGVKSFLLVAEANKSKQGFICCPCLKYRNEKYYSCSRDIQSHLLPHGFMSGYNVWTKHGEEGVMMEDDDEEDNDDNYRFMFLEYDDTAMEDKEEEGGEEWAPDEPGDDDLRPAISDGRRDCGTYKERLQFNNMLEDHQKLLYPGCEDGQKKLGSILQLLKWKAEAGVTDSGFEKLLIILKKRQERTNCLPSLPDKFAEFIAGNEPAALHLREAGCDCCRWPVDVLFDRRGKMYFHTGWE</sequence>
<keyword evidence="4" id="KW-1185">Reference proteome</keyword>
<dbReference type="Pfam" id="PF13963">
    <property type="entry name" value="Transpos_assoc"/>
    <property type="match status" value="1"/>
</dbReference>
<protein>
    <recommendedName>
        <fullName evidence="2">Transposase-associated domain-containing protein</fullName>
    </recommendedName>
</protein>
<dbReference type="Proteomes" id="UP001231189">
    <property type="component" value="Unassembled WGS sequence"/>
</dbReference>
<feature type="compositionally biased region" description="Acidic residues" evidence="1">
    <location>
        <begin position="215"/>
        <end position="231"/>
    </location>
</feature>
<name>A0AAD8QJR1_LOLMU</name>
<gene>
    <name evidence="3" type="ORF">QYE76_027783</name>
</gene>
<dbReference type="InterPro" id="IPR029480">
    <property type="entry name" value="Transpos_assoc"/>
</dbReference>
<evidence type="ECO:0000256" key="1">
    <source>
        <dbReference type="SAM" id="MobiDB-lite"/>
    </source>
</evidence>
<feature type="domain" description="Transposase-associated" evidence="2">
    <location>
        <begin position="113"/>
        <end position="184"/>
    </location>
</feature>
<dbReference type="AlphaFoldDB" id="A0AAD8QJR1"/>